<dbReference type="Pfam" id="PF13450">
    <property type="entry name" value="NAD_binding_8"/>
    <property type="match status" value="1"/>
</dbReference>
<dbReference type="Pfam" id="PF01593">
    <property type="entry name" value="Amino_oxidase"/>
    <property type="match status" value="1"/>
</dbReference>
<dbReference type="InterPro" id="IPR002937">
    <property type="entry name" value="Amino_oxidase"/>
</dbReference>
<dbReference type="AlphaFoldDB" id="A0A512AMF0"/>
<organism evidence="2 3">
    <name type="scientific">Novosphingobium sediminis</name>
    <dbReference type="NCBI Taxonomy" id="707214"/>
    <lineage>
        <taxon>Bacteria</taxon>
        <taxon>Pseudomonadati</taxon>
        <taxon>Pseudomonadota</taxon>
        <taxon>Alphaproteobacteria</taxon>
        <taxon>Sphingomonadales</taxon>
        <taxon>Sphingomonadaceae</taxon>
        <taxon>Novosphingobium</taxon>
    </lineage>
</organism>
<evidence type="ECO:0000313" key="2">
    <source>
        <dbReference type="EMBL" id="GEO00876.1"/>
    </source>
</evidence>
<dbReference type="Proteomes" id="UP000321464">
    <property type="component" value="Unassembled WGS sequence"/>
</dbReference>
<dbReference type="InterPro" id="IPR036188">
    <property type="entry name" value="FAD/NAD-bd_sf"/>
</dbReference>
<evidence type="ECO:0000259" key="1">
    <source>
        <dbReference type="Pfam" id="PF01593"/>
    </source>
</evidence>
<dbReference type="OrthoDB" id="220163at2"/>
<protein>
    <recommendedName>
        <fullName evidence="1">Amine oxidase domain-containing protein</fullName>
    </recommendedName>
</protein>
<proteinExistence type="predicted"/>
<gene>
    <name evidence="2" type="ORF">NSE01_27080</name>
</gene>
<reference evidence="2 3" key="1">
    <citation type="submission" date="2019-07" db="EMBL/GenBank/DDBJ databases">
        <title>Whole genome shotgun sequence of Novosphingobium sediminis NBRC 106119.</title>
        <authorList>
            <person name="Hosoyama A."/>
            <person name="Uohara A."/>
            <person name="Ohji S."/>
            <person name="Ichikawa N."/>
        </authorList>
    </citation>
    <scope>NUCLEOTIDE SEQUENCE [LARGE SCALE GENOMIC DNA]</scope>
    <source>
        <strain evidence="2 3">NBRC 106119</strain>
    </source>
</reference>
<feature type="domain" description="Amine oxidase" evidence="1">
    <location>
        <begin position="606"/>
        <end position="680"/>
    </location>
</feature>
<evidence type="ECO:0000313" key="3">
    <source>
        <dbReference type="Proteomes" id="UP000321464"/>
    </source>
</evidence>
<comment type="caution">
    <text evidence="2">The sequence shown here is derived from an EMBL/GenBank/DDBJ whole genome shotgun (WGS) entry which is preliminary data.</text>
</comment>
<dbReference type="SUPFAM" id="SSF51905">
    <property type="entry name" value="FAD/NAD(P)-binding domain"/>
    <property type="match status" value="1"/>
</dbReference>
<keyword evidence="3" id="KW-1185">Reference proteome</keyword>
<sequence length="695" mass="76953">MAAAWELTAPHHRGRYHVTVYQEGWRLGGKGASGRGENGRIEEHGLHIWLGFYDNAFRMMRACHAELDAKGLGHLYGDFRDAWTQENDIALCSASEKGGFQRWQVHMPPRAGYPGDPLAPDAVFSLQYYMAGAFDLLRALVLDTTVDGQGLVTRFDKADATGPASPAELAARISELARMGLFASAAALSEVLAVLAALVRSVSSATAGILMTAVDAVAVPLRQWIEDRFLADDRLRFLWEIADLTLATLTGFLRYGIMFDPRGLDAIDDCECREWMRMNGASLRSLQSPFLRGLYDLSMGYEDGDPEKPRLSAGQGLRGTLRTFFGYRGAFMWRMRAGMGDVVFAPLYTALKERGVDFRFFHRLTDIELDEAGSHAARLKFDVQAHIKGGGEYQPLVDVQGRPCWPSAPDYAQLKRGKELLAEGRKFESHWDRRREGETVLEVQRDFDMVVLGVGIGAVPHCANGIVARDPRWQAMCRDVKTVASQAFQVWLDEDLEALGWPGPAYITGAFAKPFDTWCDMAHVVPEEAWKRPPKTSVYFCAVLPDPPEPPAEGDMTYQPARDAEVRANAESFLEGPVRAIWPGAYDAAGQFRWEVLKADESGGPEPEGPARFGTQYWRANLNPSDRYVIHTPGSWRSRISPLDRTYDNLTIAGDWTDSGFHSGCVEGAVMSGLLAAHAISGAPDLKDIIAYDHP</sequence>
<accession>A0A512AMF0</accession>
<name>A0A512AMF0_9SPHN</name>
<dbReference type="GO" id="GO:0016491">
    <property type="term" value="F:oxidoreductase activity"/>
    <property type="evidence" value="ECO:0007669"/>
    <property type="project" value="InterPro"/>
</dbReference>
<dbReference type="EMBL" id="BJYR01000018">
    <property type="protein sequence ID" value="GEO00876.1"/>
    <property type="molecule type" value="Genomic_DNA"/>
</dbReference>